<dbReference type="Pfam" id="PF10604">
    <property type="entry name" value="Polyketide_cyc2"/>
    <property type="match status" value="1"/>
</dbReference>
<feature type="region of interest" description="Disordered" evidence="1">
    <location>
        <begin position="177"/>
        <end position="202"/>
    </location>
</feature>
<dbReference type="Proteomes" id="UP000580839">
    <property type="component" value="Unassembled WGS sequence"/>
</dbReference>
<dbReference type="InterPro" id="IPR019587">
    <property type="entry name" value="Polyketide_cyclase/dehydratase"/>
</dbReference>
<evidence type="ECO:0000313" key="2">
    <source>
        <dbReference type="EMBL" id="NOT33258.1"/>
    </source>
</evidence>
<organism evidence="2 3">
    <name type="scientific">Eiseniibacteriota bacterium</name>
    <dbReference type="NCBI Taxonomy" id="2212470"/>
    <lineage>
        <taxon>Bacteria</taxon>
        <taxon>Candidatus Eiseniibacteriota</taxon>
    </lineage>
</organism>
<reference evidence="2 3" key="1">
    <citation type="submission" date="2020-04" db="EMBL/GenBank/DDBJ databases">
        <title>Metagenomic profiling of ammonia- and methane-oxidizing microorganisms in a Dutch drinking water treatment plant.</title>
        <authorList>
            <person name="Poghosyan L."/>
            <person name="Leucker S."/>
        </authorList>
    </citation>
    <scope>NUCLEOTIDE SEQUENCE [LARGE SCALE GENOMIC DNA]</scope>
    <source>
        <strain evidence="2">S-RSF-IL-03</strain>
    </source>
</reference>
<comment type="caution">
    <text evidence="2">The sequence shown here is derived from an EMBL/GenBank/DDBJ whole genome shotgun (WGS) entry which is preliminary data.</text>
</comment>
<evidence type="ECO:0000313" key="3">
    <source>
        <dbReference type="Proteomes" id="UP000580839"/>
    </source>
</evidence>
<dbReference type="SUPFAM" id="SSF55961">
    <property type="entry name" value="Bet v1-like"/>
    <property type="match status" value="1"/>
</dbReference>
<protein>
    <submittedName>
        <fullName evidence="2">SRPBCC family protein</fullName>
    </submittedName>
</protein>
<evidence type="ECO:0000256" key="1">
    <source>
        <dbReference type="SAM" id="MobiDB-lite"/>
    </source>
</evidence>
<gene>
    <name evidence="2" type="ORF">HOP12_03710</name>
</gene>
<dbReference type="InterPro" id="IPR023393">
    <property type="entry name" value="START-like_dom_sf"/>
</dbReference>
<dbReference type="AlphaFoldDB" id="A0A849SC47"/>
<dbReference type="Gene3D" id="3.30.530.20">
    <property type="match status" value="1"/>
</dbReference>
<name>A0A849SC47_UNCEI</name>
<dbReference type="CDD" id="cd07818">
    <property type="entry name" value="SRPBCC_1"/>
    <property type="match status" value="1"/>
</dbReference>
<accession>A0A849SC47</accession>
<dbReference type="EMBL" id="JABFRW010000035">
    <property type="protein sequence ID" value="NOT33258.1"/>
    <property type="molecule type" value="Genomic_DNA"/>
</dbReference>
<sequence length="202" mass="21857">MIKKVALTLFALIALTILAIFGIASMRPDTFRIERKIVMKAAPATIYLIANDFNHWTKWSPWEALDPDMKKNIEGPGVGVGAVYTWSGNDKVGEGKMSILESTPDSRVGMQLQFIKPFQATNNVEIQIAPVEGGSEVTWAMSGTNNMMAKVMSLFMNMDQTVGKDFETGLANLKVLAESQPPPPPPGNPAESMGAGGKIVTD</sequence>
<proteinExistence type="predicted"/>